<name>A0ABW0QGH7_9BURK</name>
<accession>A0ABW0QGH7</accession>
<protein>
    <submittedName>
        <fullName evidence="2">Uncharacterized protein</fullName>
    </submittedName>
</protein>
<evidence type="ECO:0000313" key="3">
    <source>
        <dbReference type="Proteomes" id="UP001596084"/>
    </source>
</evidence>
<dbReference type="EMBL" id="JBHSMX010000066">
    <property type="protein sequence ID" value="MFC5524046.1"/>
    <property type="molecule type" value="Genomic_DNA"/>
</dbReference>
<gene>
    <name evidence="2" type="ORF">ACFPP7_24510</name>
</gene>
<proteinExistence type="predicted"/>
<feature type="region of interest" description="Disordered" evidence="1">
    <location>
        <begin position="73"/>
        <end position="95"/>
    </location>
</feature>
<organism evidence="2 3">
    <name type="scientific">Polaromonas jejuensis</name>
    <dbReference type="NCBI Taxonomy" id="457502"/>
    <lineage>
        <taxon>Bacteria</taxon>
        <taxon>Pseudomonadati</taxon>
        <taxon>Pseudomonadota</taxon>
        <taxon>Betaproteobacteria</taxon>
        <taxon>Burkholderiales</taxon>
        <taxon>Comamonadaceae</taxon>
        <taxon>Polaromonas</taxon>
    </lineage>
</organism>
<comment type="caution">
    <text evidence="2">The sequence shown here is derived from an EMBL/GenBank/DDBJ whole genome shotgun (WGS) entry which is preliminary data.</text>
</comment>
<dbReference type="RefSeq" id="WP_068832028.1">
    <property type="nucleotide sequence ID" value="NZ_JBHSMX010000066.1"/>
</dbReference>
<keyword evidence="3" id="KW-1185">Reference proteome</keyword>
<reference evidence="3" key="1">
    <citation type="journal article" date="2019" name="Int. J. Syst. Evol. Microbiol.">
        <title>The Global Catalogue of Microorganisms (GCM) 10K type strain sequencing project: providing services to taxonomists for standard genome sequencing and annotation.</title>
        <authorList>
            <consortium name="The Broad Institute Genomics Platform"/>
            <consortium name="The Broad Institute Genome Sequencing Center for Infectious Disease"/>
            <person name="Wu L."/>
            <person name="Ma J."/>
        </authorList>
    </citation>
    <scope>NUCLEOTIDE SEQUENCE [LARGE SCALE GENOMIC DNA]</scope>
    <source>
        <strain evidence="3">CGMCC 4.7277</strain>
    </source>
</reference>
<dbReference type="Proteomes" id="UP001596084">
    <property type="component" value="Unassembled WGS sequence"/>
</dbReference>
<evidence type="ECO:0000313" key="2">
    <source>
        <dbReference type="EMBL" id="MFC5524046.1"/>
    </source>
</evidence>
<sequence length="123" mass="13456">MKSFNILLAELNEGSAHAALTSDLAELLRTVQNTGRGGSLTLKIKVAPATRNNHGSVDKVNITADRKLELPKPEQPSDFFYLTDEGETTRNHPRQHSLELREVAAPNASFKTDADGVITFKEA</sequence>
<evidence type="ECO:0000256" key="1">
    <source>
        <dbReference type="SAM" id="MobiDB-lite"/>
    </source>
</evidence>